<dbReference type="PROSITE" id="PS50991">
    <property type="entry name" value="PYR_CT"/>
    <property type="match status" value="1"/>
</dbReference>
<keyword evidence="5" id="KW-0464">Manganese</keyword>
<proteinExistence type="predicted"/>
<keyword evidence="4" id="KW-0808">Transferase</keyword>
<dbReference type="PANTHER" id="PTHR10277:SF9">
    <property type="entry name" value="2-ISOPROPYLMALATE SYNTHASE 1, CHLOROPLASTIC-RELATED"/>
    <property type="match status" value="1"/>
</dbReference>
<comment type="pathway">
    <text evidence="1">Amino-acid biosynthesis; L-leucine biosynthesis; L-leucine from 3-methyl-2-oxobutanoate: step 1/4.</text>
</comment>
<dbReference type="GO" id="GO:0009098">
    <property type="term" value="P:L-leucine biosynthetic process"/>
    <property type="evidence" value="ECO:0007669"/>
    <property type="project" value="TreeGrafter"/>
</dbReference>
<evidence type="ECO:0000256" key="3">
    <source>
        <dbReference type="ARBA" id="ARBA00022605"/>
    </source>
</evidence>
<dbReference type="InterPro" id="IPR000891">
    <property type="entry name" value="PYR_CT"/>
</dbReference>
<evidence type="ECO:0000256" key="7">
    <source>
        <dbReference type="ARBA" id="ARBA00037629"/>
    </source>
</evidence>
<dbReference type="KEGG" id="this:HZT40_20575"/>
<dbReference type="CDD" id="cd03174">
    <property type="entry name" value="DRE_TIM_metallolyase"/>
    <property type="match status" value="1"/>
</dbReference>
<evidence type="ECO:0000313" key="9">
    <source>
        <dbReference type="EMBL" id="QLQ33595.1"/>
    </source>
</evidence>
<dbReference type="Proteomes" id="UP000510621">
    <property type="component" value="Chromosome"/>
</dbReference>
<dbReference type="InterPro" id="IPR013785">
    <property type="entry name" value="Aldolase_TIM"/>
</dbReference>
<dbReference type="PANTHER" id="PTHR10277">
    <property type="entry name" value="HOMOCITRATE SYNTHASE-RELATED"/>
    <property type="match status" value="1"/>
</dbReference>
<keyword evidence="6" id="KW-0100">Branched-chain amino acid biosynthesis</keyword>
<evidence type="ECO:0000313" key="10">
    <source>
        <dbReference type="Proteomes" id="UP000510621"/>
    </source>
</evidence>
<keyword evidence="3" id="KW-0028">Amino-acid biosynthesis</keyword>
<evidence type="ECO:0000256" key="6">
    <source>
        <dbReference type="ARBA" id="ARBA00023304"/>
    </source>
</evidence>
<dbReference type="EC" id="2.3.3.13" evidence="2"/>
<evidence type="ECO:0000256" key="2">
    <source>
        <dbReference type="ARBA" id="ARBA00012973"/>
    </source>
</evidence>
<dbReference type="GO" id="GO:0003852">
    <property type="term" value="F:2-isopropylmalate synthase activity"/>
    <property type="evidence" value="ECO:0007669"/>
    <property type="project" value="UniProtKB-EC"/>
</dbReference>
<dbReference type="PROSITE" id="PS00816">
    <property type="entry name" value="AIPM_HOMOCIT_SYNTH_2"/>
    <property type="match status" value="1"/>
</dbReference>
<dbReference type="EMBL" id="CP059265">
    <property type="protein sequence ID" value="QLQ33595.1"/>
    <property type="molecule type" value="Genomic_DNA"/>
</dbReference>
<name>A0A7L6AWZ8_9GAMM</name>
<dbReference type="InterPro" id="IPR050073">
    <property type="entry name" value="2-IPM_HCS-like"/>
</dbReference>
<dbReference type="Pfam" id="PF00682">
    <property type="entry name" value="HMGL-like"/>
    <property type="match status" value="1"/>
</dbReference>
<organism evidence="9 10">
    <name type="scientific">Candidatus Thiothrix singaporensis</name>
    <dbReference type="NCBI Taxonomy" id="2799669"/>
    <lineage>
        <taxon>Bacteria</taxon>
        <taxon>Pseudomonadati</taxon>
        <taxon>Pseudomonadota</taxon>
        <taxon>Gammaproteobacteria</taxon>
        <taxon>Thiotrichales</taxon>
        <taxon>Thiotrichaceae</taxon>
        <taxon>Thiothrix</taxon>
    </lineage>
</organism>
<evidence type="ECO:0000259" key="8">
    <source>
        <dbReference type="PROSITE" id="PS50991"/>
    </source>
</evidence>
<evidence type="ECO:0000256" key="1">
    <source>
        <dbReference type="ARBA" id="ARBA00004689"/>
    </source>
</evidence>
<keyword evidence="10" id="KW-1185">Reference proteome</keyword>
<evidence type="ECO:0000256" key="5">
    <source>
        <dbReference type="ARBA" id="ARBA00023211"/>
    </source>
</evidence>
<accession>A0A7L6AWZ8</accession>
<gene>
    <name evidence="9" type="ORF">HZT40_20575</name>
</gene>
<dbReference type="InterPro" id="IPR002034">
    <property type="entry name" value="AIPM/Hcit_synth_CS"/>
</dbReference>
<dbReference type="AlphaFoldDB" id="A0A7L6AWZ8"/>
<reference evidence="9" key="1">
    <citation type="submission" date="2020-06" db="EMBL/GenBank/DDBJ databases">
        <title>Analysis procedures for assessing recovery of high quality, complete, closed genomes from Nanopore long read metagenome sequencing.</title>
        <authorList>
            <person name="Bessarab I."/>
            <person name="Arumugam K."/>
            <person name="Haryono M."/>
            <person name="Liu X."/>
            <person name="Roy S."/>
            <person name="Zuniga-Montanez R.E."/>
            <person name="Qiu G."/>
            <person name="Drautz-Moses D.I."/>
            <person name="Law Y.Y."/>
            <person name="Wuertz S."/>
            <person name="Lauro F.M."/>
            <person name="Huson D.H."/>
            <person name="Williams R.B."/>
        </authorList>
    </citation>
    <scope>NUCLEOTIDE SEQUENCE [LARGE SCALE GENOMIC DNA]</scope>
    <source>
        <strain evidence="9">SSD2</strain>
    </source>
</reference>
<comment type="function">
    <text evidence="7">Catalyzes the condensation of the acetyl group of acetyl-CoA with 3-methyl-2-oxobutanoate (2-ketoisovalerate) to form 3-carboxy-3-hydroxy-4-methylpentanoate (2-isopropylmalate).</text>
</comment>
<dbReference type="Gene3D" id="3.20.20.70">
    <property type="entry name" value="Aldolase class I"/>
    <property type="match status" value="1"/>
</dbReference>
<protein>
    <recommendedName>
        <fullName evidence="2">2-isopropylmalate synthase</fullName>
        <ecNumber evidence="2">2.3.3.13</ecNumber>
    </recommendedName>
</protein>
<sequence length="409" mass="45118">MSQENINDYLYSWNAQPAAHLKNVRIDDDIRDGMQAAFIRRPSLTERKELLDLSIKTGTYSIVLGYPAVSPQEYEECLVLLKHVEQRGYDVLPTFLSRLAIQDLESIVALNEACPHNRVRAEMFIGTSPLRRKVEGWDFEANLARIPQVGKFLNDNKTDFGISLEDGTRAPPQDLDRAIKLALDAGVKDLAICDTVGDCTPDGAARITEFYMERIAQSGRDVELVWHGHNDKGLSVANALASASAGADTISGTFLGIGERAGNTPLEQVIMLLHQAGNEKYNRRAIQPYCEKWSEYADISIMPSMPLVGKQAFATGAGTHSAAVLKARKLGIEFEDAVFSSIAARELGRVQDVVVTPTSGKYNAHYILEQIGLPPSDQLASELLEYAKSQNTWMNGDDIRRYFAGRGLA</sequence>
<evidence type="ECO:0000256" key="4">
    <source>
        <dbReference type="ARBA" id="ARBA00022679"/>
    </source>
</evidence>
<feature type="domain" description="Pyruvate carboxyltransferase" evidence="8">
    <location>
        <begin position="23"/>
        <end position="287"/>
    </location>
</feature>
<dbReference type="SUPFAM" id="SSF51569">
    <property type="entry name" value="Aldolase"/>
    <property type="match status" value="1"/>
</dbReference>